<evidence type="ECO:0000259" key="8">
    <source>
        <dbReference type="Pfam" id="PF02770"/>
    </source>
</evidence>
<evidence type="ECO:0000256" key="5">
    <source>
        <dbReference type="ARBA" id="ARBA00023002"/>
    </source>
</evidence>
<evidence type="ECO:0000313" key="10">
    <source>
        <dbReference type="EMBL" id="ORV26209.1"/>
    </source>
</evidence>
<dbReference type="RefSeq" id="WP_085140980.1">
    <property type="nucleotide sequence ID" value="NZ_JACKVA010000035.1"/>
</dbReference>
<keyword evidence="3 6" id="KW-0285">Flavoprotein</keyword>
<sequence length="398" mass="43664">MTVDDLPDAEKLRTEVRAWLAQNWSGLPKSTNPWVSSPEKVAWLEKVLEAGYAVPTFPTEWFGRGYPNKLAAVIEQEFRAAKAPGARQDKYSIPANTALKFGTEQLKNDLVRDFLTERIRTCLLYSEPGAGSDLAAVRTTAVRDGDEWVVNGQKVWTSGATTAEYALLIARTDWDVPKHKGLSFFMIPMRQPGIEVRPLVQITGESHFNEVFITDARVSDAYLLGGEGNGWKVLQTALAYERSIMGDAGRGSRNRTRADDLIGLARDHGRLEDPAVRKDLANALALRELNSLNNARAKAAAAQGTSSSVMSLGKLAMSSILHAEARLKTEIIGAEALFAGPENPEADDVNFLTLNAFFTSIGGGTDQIQRNIIGERVLGLAKEPEVDRDIPFRQARRS</sequence>
<comment type="cofactor">
    <cofactor evidence="1 6">
        <name>FAD</name>
        <dbReference type="ChEBI" id="CHEBI:57692"/>
    </cofactor>
</comment>
<keyword evidence="4 6" id="KW-0274">FAD</keyword>
<dbReference type="InterPro" id="IPR037069">
    <property type="entry name" value="AcylCoA_DH/ox_N_sf"/>
</dbReference>
<feature type="domain" description="Acyl-CoA oxidase/dehydrogenase middle" evidence="8">
    <location>
        <begin position="122"/>
        <end position="205"/>
    </location>
</feature>
<dbReference type="InterPro" id="IPR036250">
    <property type="entry name" value="AcylCo_DH-like_C"/>
</dbReference>
<gene>
    <name evidence="10" type="ORF">AWB98_15155</name>
    <name evidence="9" type="ORF">BN970_00823</name>
</gene>
<dbReference type="InterPro" id="IPR006091">
    <property type="entry name" value="Acyl-CoA_Oxase/DH_mid-dom"/>
</dbReference>
<dbReference type="InterPro" id="IPR009100">
    <property type="entry name" value="AcylCoA_DH/oxidase_NM_dom_sf"/>
</dbReference>
<dbReference type="InterPro" id="IPR052161">
    <property type="entry name" value="Mycobact_Acyl-CoA_DH"/>
</dbReference>
<dbReference type="Gene3D" id="2.40.110.10">
    <property type="entry name" value="Butyryl-CoA Dehydrogenase, subunit A, domain 2"/>
    <property type="match status" value="1"/>
</dbReference>
<keyword evidence="5 6" id="KW-0560">Oxidoreductase</keyword>
<dbReference type="EMBL" id="LQOP01000016">
    <property type="protein sequence ID" value="ORV26209.1"/>
    <property type="molecule type" value="Genomic_DNA"/>
</dbReference>
<dbReference type="GO" id="GO:0005886">
    <property type="term" value="C:plasma membrane"/>
    <property type="evidence" value="ECO:0007669"/>
    <property type="project" value="TreeGrafter"/>
</dbReference>
<dbReference type="AlphaFoldDB" id="A0A0U1D1F3"/>
<feature type="domain" description="Acyl-CoA dehydrogenase/oxidase C-terminal" evidence="7">
    <location>
        <begin position="228"/>
        <end position="378"/>
    </location>
</feature>
<reference evidence="10 12" key="2">
    <citation type="submission" date="2016-01" db="EMBL/GenBank/DDBJ databases">
        <title>The new phylogeny of the genus Mycobacterium.</title>
        <authorList>
            <person name="Tarcisio F."/>
            <person name="Conor M."/>
            <person name="Antonella G."/>
            <person name="Elisabetta G."/>
            <person name="Giulia F.S."/>
            <person name="Sara T."/>
            <person name="Anna F."/>
            <person name="Clotilde B."/>
            <person name="Roberto B."/>
            <person name="Veronica D.S."/>
            <person name="Fabio R."/>
            <person name="Monica P."/>
            <person name="Olivier J."/>
            <person name="Enrico T."/>
            <person name="Nicola S."/>
        </authorList>
    </citation>
    <scope>NUCLEOTIDE SEQUENCE [LARGE SCALE GENOMIC DNA]</scope>
    <source>
        <strain evidence="10 12">CCUG 50187</strain>
    </source>
</reference>
<reference evidence="9 11" key="1">
    <citation type="submission" date="2015-03" db="EMBL/GenBank/DDBJ databases">
        <authorList>
            <person name="Murphy D."/>
        </authorList>
    </citation>
    <scope>NUCLEOTIDE SEQUENCE [LARGE SCALE GENOMIC DNA]</scope>
    <source>
        <strain evidence="9 11">D16</strain>
    </source>
</reference>
<evidence type="ECO:0000256" key="3">
    <source>
        <dbReference type="ARBA" id="ARBA00022630"/>
    </source>
</evidence>
<dbReference type="PANTHER" id="PTHR43292:SF4">
    <property type="entry name" value="ACYL-COA DEHYDROGENASE FADE34"/>
    <property type="match status" value="1"/>
</dbReference>
<dbReference type="GO" id="GO:0050660">
    <property type="term" value="F:flavin adenine dinucleotide binding"/>
    <property type="evidence" value="ECO:0007669"/>
    <property type="project" value="InterPro"/>
</dbReference>
<dbReference type="Gene3D" id="1.20.140.10">
    <property type="entry name" value="Butyryl-CoA Dehydrogenase, subunit A, domain 3"/>
    <property type="match status" value="1"/>
</dbReference>
<comment type="similarity">
    <text evidence="2 6">Belongs to the acyl-CoA dehydrogenase family.</text>
</comment>
<evidence type="ECO:0000313" key="9">
    <source>
        <dbReference type="EMBL" id="CQD04780.1"/>
    </source>
</evidence>
<dbReference type="Proteomes" id="UP000193811">
    <property type="component" value="Unassembled WGS sequence"/>
</dbReference>
<dbReference type="InterPro" id="IPR009075">
    <property type="entry name" value="AcylCo_DH/oxidase_C"/>
</dbReference>
<dbReference type="GO" id="GO:0016627">
    <property type="term" value="F:oxidoreductase activity, acting on the CH-CH group of donors"/>
    <property type="evidence" value="ECO:0007669"/>
    <property type="project" value="InterPro"/>
</dbReference>
<name>A0A0U1D1F3_9MYCO</name>
<evidence type="ECO:0000313" key="11">
    <source>
        <dbReference type="Proteomes" id="UP000182227"/>
    </source>
</evidence>
<dbReference type="EMBL" id="CTEF01000001">
    <property type="protein sequence ID" value="CQD04780.1"/>
    <property type="molecule type" value="Genomic_DNA"/>
</dbReference>
<dbReference type="SUPFAM" id="SSF47203">
    <property type="entry name" value="Acyl-CoA dehydrogenase C-terminal domain-like"/>
    <property type="match status" value="1"/>
</dbReference>
<evidence type="ECO:0000256" key="2">
    <source>
        <dbReference type="ARBA" id="ARBA00009347"/>
    </source>
</evidence>
<dbReference type="FunFam" id="2.40.110.10:FF:000011">
    <property type="entry name" value="Acyl-CoA dehydrogenase FadE34"/>
    <property type="match status" value="1"/>
</dbReference>
<dbReference type="Pfam" id="PF00441">
    <property type="entry name" value="Acyl-CoA_dh_1"/>
    <property type="match status" value="1"/>
</dbReference>
<dbReference type="GeneID" id="44296798"/>
<evidence type="ECO:0000259" key="7">
    <source>
        <dbReference type="Pfam" id="PF00441"/>
    </source>
</evidence>
<dbReference type="InterPro" id="IPR046373">
    <property type="entry name" value="Acyl-CoA_Oxase/DH_mid-dom_sf"/>
</dbReference>
<dbReference type="SUPFAM" id="SSF56645">
    <property type="entry name" value="Acyl-CoA dehydrogenase NM domain-like"/>
    <property type="match status" value="1"/>
</dbReference>
<keyword evidence="12" id="KW-1185">Reference proteome</keyword>
<protein>
    <submittedName>
        <fullName evidence="9">Acyl-CoA dehydrogenase</fullName>
    </submittedName>
</protein>
<organism evidence="9 11">
    <name type="scientific">Mycolicibacterium conceptionense</name>
    <dbReference type="NCBI Taxonomy" id="451644"/>
    <lineage>
        <taxon>Bacteria</taxon>
        <taxon>Bacillati</taxon>
        <taxon>Actinomycetota</taxon>
        <taxon>Actinomycetes</taxon>
        <taxon>Mycobacteriales</taxon>
        <taxon>Mycobacteriaceae</taxon>
        <taxon>Mycolicibacterium</taxon>
    </lineage>
</organism>
<evidence type="ECO:0000256" key="6">
    <source>
        <dbReference type="RuleBase" id="RU362125"/>
    </source>
</evidence>
<dbReference type="PANTHER" id="PTHR43292">
    <property type="entry name" value="ACYL-COA DEHYDROGENASE"/>
    <property type="match status" value="1"/>
</dbReference>
<proteinExistence type="inferred from homology"/>
<dbReference type="Gene3D" id="1.10.540.10">
    <property type="entry name" value="Acyl-CoA dehydrogenase/oxidase, N-terminal domain"/>
    <property type="match status" value="1"/>
</dbReference>
<accession>A0A0U1D1F3</accession>
<dbReference type="Pfam" id="PF02770">
    <property type="entry name" value="Acyl-CoA_dh_M"/>
    <property type="match status" value="1"/>
</dbReference>
<evidence type="ECO:0000313" key="12">
    <source>
        <dbReference type="Proteomes" id="UP000193811"/>
    </source>
</evidence>
<evidence type="ECO:0000256" key="4">
    <source>
        <dbReference type="ARBA" id="ARBA00022827"/>
    </source>
</evidence>
<dbReference type="Proteomes" id="UP000182227">
    <property type="component" value="Unassembled WGS sequence"/>
</dbReference>
<evidence type="ECO:0000256" key="1">
    <source>
        <dbReference type="ARBA" id="ARBA00001974"/>
    </source>
</evidence>